<reference evidence="1" key="1">
    <citation type="journal article" date="2015" name="Proc. Natl. Acad. Sci. U.S.A.">
        <title>Networks of energetic and metabolic interactions define dynamics in microbial communities.</title>
        <authorList>
            <person name="Embree M."/>
            <person name="Liu J.K."/>
            <person name="Al-Bassam M.M."/>
            <person name="Zengler K."/>
        </authorList>
    </citation>
    <scope>NUCLEOTIDE SEQUENCE</scope>
</reference>
<comment type="caution">
    <text evidence="1">The sequence shown here is derived from an EMBL/GenBank/DDBJ whole genome shotgun (WGS) entry which is preliminary data.</text>
</comment>
<dbReference type="AlphaFoldDB" id="A0A0W8FKE7"/>
<sequence length="59" mass="6474">MGVNVPPGCNSGYFRDGFNASFVPAVHGEAVPHLPREVSGICCRSGYFSDRPDYNYEFS</sequence>
<name>A0A0W8FKE7_9ZZZZ</name>
<protein>
    <submittedName>
        <fullName evidence="1">Uncharacterized protein</fullName>
    </submittedName>
</protein>
<evidence type="ECO:0000313" key="1">
    <source>
        <dbReference type="EMBL" id="KUG21324.1"/>
    </source>
</evidence>
<dbReference type="EMBL" id="LNQE01001075">
    <property type="protein sequence ID" value="KUG21324.1"/>
    <property type="molecule type" value="Genomic_DNA"/>
</dbReference>
<organism evidence="1">
    <name type="scientific">hydrocarbon metagenome</name>
    <dbReference type="NCBI Taxonomy" id="938273"/>
    <lineage>
        <taxon>unclassified sequences</taxon>
        <taxon>metagenomes</taxon>
        <taxon>ecological metagenomes</taxon>
    </lineage>
</organism>
<proteinExistence type="predicted"/>
<gene>
    <name evidence="1" type="ORF">ASZ90_008924</name>
</gene>
<accession>A0A0W8FKE7</accession>